<evidence type="ECO:0000313" key="1">
    <source>
        <dbReference type="EMBL" id="KUG07434.1"/>
    </source>
</evidence>
<comment type="caution">
    <text evidence="1">The sequence shown here is derived from an EMBL/GenBank/DDBJ whole genome shotgun (WGS) entry which is preliminary data.</text>
</comment>
<evidence type="ECO:0000313" key="2">
    <source>
        <dbReference type="Proteomes" id="UP000054223"/>
    </source>
</evidence>
<organism evidence="1 2">
    <name type="scientific">Solirubrum puertoriconensis</name>
    <dbReference type="NCBI Taxonomy" id="1751427"/>
    <lineage>
        <taxon>Bacteria</taxon>
        <taxon>Pseudomonadati</taxon>
        <taxon>Bacteroidota</taxon>
        <taxon>Cytophagia</taxon>
        <taxon>Cytophagales</taxon>
    </lineage>
</organism>
<protein>
    <submittedName>
        <fullName evidence="1">Uncharacterized protein</fullName>
    </submittedName>
</protein>
<gene>
    <name evidence="1" type="ORF">ASU33_13860</name>
</gene>
<proteinExistence type="predicted"/>
<dbReference type="AlphaFoldDB" id="A0A9X0L4B4"/>
<name>A0A9X0L4B4_SOLP1</name>
<dbReference type="Proteomes" id="UP000054223">
    <property type="component" value="Unassembled WGS sequence"/>
</dbReference>
<keyword evidence="2" id="KW-1185">Reference proteome</keyword>
<accession>A0A9X0L4B4</accession>
<sequence length="244" mass="28925">MNTENNTSTTTYLSQQQVYDVITSNRKEIQKKVKDGIQYKLRHNIGREDLQDLVSEAITNTVLRHHDGLIQFESEAKVIGYILFACWCNYRTQGMKNVSAEYKRNRDWKKVQHEEDWLREGAQMLTFDTYFEIRTSVVSLDNLEDADTHPAFAAQEPRDETDQDLTDAYYSELYQKLFNYLDDCVQDNIFKLEEVNLYKTYVLDNLTMKQLVAQSEFKQTFVYTAIKRIKTHLKTVDWNLRPRE</sequence>
<dbReference type="EMBL" id="LNAL01000007">
    <property type="protein sequence ID" value="KUG07434.1"/>
    <property type="molecule type" value="Genomic_DNA"/>
</dbReference>
<reference evidence="1 2" key="1">
    <citation type="submission" date="2015-11" db="EMBL/GenBank/DDBJ databases">
        <title>Solirubrum puertoriconensis gen. nov. an environmental bacteria isolated in Puerto Rico.</title>
        <authorList>
            <person name="Cuebas-Irizarry M.F."/>
            <person name="Montalvo-Rodriguez R."/>
        </authorList>
    </citation>
    <scope>NUCLEOTIDE SEQUENCE [LARGE SCALE GENOMIC DNA]</scope>
    <source>
        <strain evidence="1 2">MC1A</strain>
    </source>
</reference>